<keyword evidence="4" id="KW-1185">Reference proteome</keyword>
<dbReference type="HOGENOM" id="CLU_084158_0_0_7"/>
<evidence type="ECO:0000256" key="2">
    <source>
        <dbReference type="ARBA" id="ARBA00022679"/>
    </source>
</evidence>
<evidence type="ECO:0000256" key="1">
    <source>
        <dbReference type="ARBA" id="ARBA00007274"/>
    </source>
</evidence>
<comment type="similarity">
    <text evidence="1">Belongs to the transferase hexapeptide repeat family.</text>
</comment>
<dbReference type="Proteomes" id="UP000002216">
    <property type="component" value="Chromosome"/>
</dbReference>
<sequence>MRNFSEFKLAIRRRETPFHSKLYDIAKKFYGLSVPVIPGLHKFLYTEWAFRTSLWHDFWRVVYYEPMFKSMCKEVGPGFKMYYGGNGITRIGGKLNIYIGSNVTMFDNVSLAGLKIFDDPELRIGDNTYISPRSRFMVAKSVVIGSWSLIGCRIVMDNSGHPIANAAARMTSGGGSASRESVRPVSVGDLCLLGAGSCLYPGARLGDGVVAKVGAHVAGEIPPFCLVAGNPGRIVGKLPIAEELKEHFGEDRYRMWKEQQAAVVI</sequence>
<dbReference type="STRING" id="525897.Dbac_2208"/>
<dbReference type="Gene3D" id="2.160.10.10">
    <property type="entry name" value="Hexapeptide repeat proteins"/>
    <property type="match status" value="1"/>
</dbReference>
<dbReference type="PANTHER" id="PTHR23416">
    <property type="entry name" value="SIALIC ACID SYNTHASE-RELATED"/>
    <property type="match status" value="1"/>
</dbReference>
<dbReference type="eggNOG" id="COG0110">
    <property type="taxonomic scope" value="Bacteria"/>
</dbReference>
<organism evidence="3 4">
    <name type="scientific">Desulfomicrobium baculatum (strain DSM 4028 / VKM B-1378 / X)</name>
    <name type="common">Desulfovibrio baculatus</name>
    <dbReference type="NCBI Taxonomy" id="525897"/>
    <lineage>
        <taxon>Bacteria</taxon>
        <taxon>Pseudomonadati</taxon>
        <taxon>Thermodesulfobacteriota</taxon>
        <taxon>Desulfovibrionia</taxon>
        <taxon>Desulfovibrionales</taxon>
        <taxon>Desulfomicrobiaceae</taxon>
        <taxon>Desulfomicrobium</taxon>
    </lineage>
</organism>
<dbReference type="KEGG" id="dba:Dbac_2208"/>
<reference evidence="3 4" key="1">
    <citation type="journal article" date="2009" name="Stand. Genomic Sci.">
        <title>Complete genome sequence of Desulfomicrobium baculatum type strain (X).</title>
        <authorList>
            <person name="Copeland A."/>
            <person name="Spring S."/>
            <person name="Goker M."/>
            <person name="Schneider S."/>
            <person name="Lapidus A."/>
            <person name="Del Rio T.G."/>
            <person name="Tice H."/>
            <person name="Cheng J.F."/>
            <person name="Chen F."/>
            <person name="Nolan M."/>
            <person name="Bruce D."/>
            <person name="Goodwin L."/>
            <person name="Pitluck S."/>
            <person name="Ivanova N."/>
            <person name="Mavrommatis K."/>
            <person name="Ovchinnikova G."/>
            <person name="Pati A."/>
            <person name="Chen A."/>
            <person name="Palaniappan K."/>
            <person name="Land M."/>
            <person name="Hauser L."/>
            <person name="Chang Y.J."/>
            <person name="Jeffries C.C."/>
            <person name="Meincke L."/>
            <person name="Sims D."/>
            <person name="Brettin T."/>
            <person name="Detter J.C."/>
            <person name="Han C."/>
            <person name="Chain P."/>
            <person name="Bristow J."/>
            <person name="Eisen J.A."/>
            <person name="Markowitz V."/>
            <person name="Hugenholtz P."/>
            <person name="Kyrpides N.C."/>
            <person name="Klenk H.P."/>
            <person name="Lucas S."/>
        </authorList>
    </citation>
    <scope>NUCLEOTIDE SEQUENCE [LARGE SCALE GENOMIC DNA]</scope>
    <source>
        <strain evidence="4">DSM 4028 / VKM B-1378 / X</strain>
    </source>
</reference>
<proteinExistence type="inferred from homology"/>
<dbReference type="SUPFAM" id="SSF51161">
    <property type="entry name" value="Trimeric LpxA-like enzymes"/>
    <property type="match status" value="1"/>
</dbReference>
<dbReference type="InterPro" id="IPR051159">
    <property type="entry name" value="Hexapeptide_acetyltransf"/>
</dbReference>
<evidence type="ECO:0000313" key="3">
    <source>
        <dbReference type="EMBL" id="ACU90290.1"/>
    </source>
</evidence>
<evidence type="ECO:0000313" key="4">
    <source>
        <dbReference type="Proteomes" id="UP000002216"/>
    </source>
</evidence>
<dbReference type="InterPro" id="IPR011004">
    <property type="entry name" value="Trimer_LpxA-like_sf"/>
</dbReference>
<gene>
    <name evidence="3" type="ordered locus">Dbac_2208</name>
</gene>
<dbReference type="EMBL" id="CP001629">
    <property type="protein sequence ID" value="ACU90290.1"/>
    <property type="molecule type" value="Genomic_DNA"/>
</dbReference>
<dbReference type="OrthoDB" id="9782091at2"/>
<name>C7LPR1_DESBD</name>
<accession>C7LPR1</accession>
<dbReference type="PANTHER" id="PTHR23416:SF23">
    <property type="entry name" value="ACETYLTRANSFERASE C18B11.09C-RELATED"/>
    <property type="match status" value="1"/>
</dbReference>
<protein>
    <submittedName>
        <fullName evidence="3">Acetyltransferase</fullName>
    </submittedName>
</protein>
<dbReference type="AlphaFoldDB" id="C7LPR1"/>
<keyword evidence="2 3" id="KW-0808">Transferase</keyword>
<dbReference type="CDD" id="cd04647">
    <property type="entry name" value="LbH_MAT_like"/>
    <property type="match status" value="1"/>
</dbReference>
<dbReference type="GO" id="GO:0005829">
    <property type="term" value="C:cytosol"/>
    <property type="evidence" value="ECO:0007669"/>
    <property type="project" value="TreeGrafter"/>
</dbReference>
<dbReference type="GO" id="GO:0008374">
    <property type="term" value="F:O-acyltransferase activity"/>
    <property type="evidence" value="ECO:0007669"/>
    <property type="project" value="TreeGrafter"/>
</dbReference>